<reference evidence="5" key="7">
    <citation type="submission" date="2015-10" db="EMBL/GenBank/DDBJ databases">
        <authorList>
            <person name="Sakai H."/>
            <person name="Kawahara Y."/>
            <person name="Matsumoto T."/>
            <person name="Buell C.R."/>
            <person name="Itoh T."/>
        </authorList>
    </citation>
    <scope>NUCLEOTIDE SEQUENCE</scope>
</reference>
<dbReference type="Proteomes" id="UP000059680">
    <property type="component" value="Chromosome 11"/>
</dbReference>
<dbReference type="InterPro" id="IPR050232">
    <property type="entry name" value="FBL13/AtMIF1-like"/>
</dbReference>
<dbReference type="EMBL" id="AP014967">
    <property type="protein sequence ID" value="BAT15021.1"/>
    <property type="molecule type" value="Genomic_DNA"/>
</dbReference>
<accession>Q2R0K1</accession>
<dbReference type="EMBL" id="DP000010">
    <property type="protein sequence ID" value="ABA95028.1"/>
    <property type="molecule type" value="Genomic_DNA"/>
</dbReference>
<dbReference type="Gene3D" id="1.20.1280.50">
    <property type="match status" value="1"/>
</dbReference>
<dbReference type="InterPro" id="IPR053781">
    <property type="entry name" value="F-box_AtFBL13-like"/>
</dbReference>
<reference evidence="5" key="5">
    <citation type="journal article" date="2013" name="Plant Cell Physiol.">
        <title>Rice Annotation Project Database (RAP-DB): an integrative and interactive database for rice genomics.</title>
        <authorList>
            <person name="Sakai H."/>
            <person name="Lee S.S."/>
            <person name="Tanaka T."/>
            <person name="Numa H."/>
            <person name="Kim J."/>
            <person name="Kawahara Y."/>
            <person name="Wakimoto H."/>
            <person name="Yang C.C."/>
            <person name="Iwamoto M."/>
            <person name="Abe T."/>
            <person name="Yamada Y."/>
            <person name="Muto A."/>
            <person name="Inokuchi H."/>
            <person name="Ikemura T."/>
            <person name="Matsumoto T."/>
            <person name="Sasaki T."/>
            <person name="Itoh T."/>
        </authorList>
    </citation>
    <scope>NUCLEOTIDE SEQUENCE</scope>
</reference>
<feature type="domain" description="F-box" evidence="2">
    <location>
        <begin position="20"/>
        <end position="54"/>
    </location>
</feature>
<reference evidence="4" key="1">
    <citation type="journal article" date="2005" name="BMC Biol.">
        <title>The sequence of rice chromosomes 11 and 12, rich in disease resistance genes and recent gene duplications.</title>
        <authorList>
            <consortium name="The rice chromosomes 11 and 12 sequencing consortia"/>
        </authorList>
    </citation>
    <scope>NUCLEOTIDE SEQUENCE [LARGE SCALE GENOMIC DNA]</scope>
</reference>
<dbReference type="InterPro" id="IPR055411">
    <property type="entry name" value="LRR_FXL15/At3g58940/PEG3-like"/>
</dbReference>
<reference evidence="4" key="3">
    <citation type="submission" date="2005-04" db="EMBL/GenBank/DDBJ databases">
        <authorList>
            <person name="Buell C.R."/>
            <person name="Wing R.A."/>
            <person name="McCombie W.A."/>
            <person name="Ouyang S."/>
        </authorList>
    </citation>
    <scope>NUCLEOTIDE SEQUENCE</scope>
</reference>
<dbReference type="SUPFAM" id="SSF81383">
    <property type="entry name" value="F-box domain"/>
    <property type="match status" value="1"/>
</dbReference>
<dbReference type="InterPro" id="IPR036047">
    <property type="entry name" value="F-box-like_dom_sf"/>
</dbReference>
<feature type="region of interest" description="Disordered" evidence="1">
    <location>
        <begin position="171"/>
        <end position="234"/>
    </location>
</feature>
<feature type="domain" description="F-box/LRR-repeat protein 15/At3g58940/PEG3-like LRR" evidence="3">
    <location>
        <begin position="234"/>
        <end position="355"/>
    </location>
</feature>
<dbReference type="Gene3D" id="3.80.10.10">
    <property type="entry name" value="Ribonuclease Inhibitor"/>
    <property type="match status" value="1"/>
</dbReference>
<evidence type="ECO:0000259" key="2">
    <source>
        <dbReference type="Pfam" id="PF00646"/>
    </source>
</evidence>
<evidence type="ECO:0000256" key="1">
    <source>
        <dbReference type="SAM" id="MobiDB-lite"/>
    </source>
</evidence>
<dbReference type="Pfam" id="PF00646">
    <property type="entry name" value="F-box"/>
    <property type="match status" value="1"/>
</dbReference>
<dbReference type="SUPFAM" id="SSF52047">
    <property type="entry name" value="RNI-like"/>
    <property type="match status" value="1"/>
</dbReference>
<keyword evidence="6" id="KW-1185">Reference proteome</keyword>
<dbReference type="InterPro" id="IPR001810">
    <property type="entry name" value="F-box_dom"/>
</dbReference>
<dbReference type="STRING" id="39947.Q2R0K1"/>
<feature type="compositionally biased region" description="Low complexity" evidence="1">
    <location>
        <begin position="209"/>
        <end position="223"/>
    </location>
</feature>
<dbReference type="PANTHER" id="PTHR31900:SF30">
    <property type="entry name" value="SUPERFAMILY PROTEIN, PUTATIVE-RELATED"/>
    <property type="match status" value="1"/>
</dbReference>
<dbReference type="Pfam" id="PF24758">
    <property type="entry name" value="LRR_At5g56370"/>
    <property type="match status" value="1"/>
</dbReference>
<dbReference type="PaxDb" id="39947-Q2R0K1"/>
<reference evidence="6" key="2">
    <citation type="journal article" date="2005" name="Nature">
        <title>The map-based sequence of the rice genome.</title>
        <authorList>
            <consortium name="International rice genome sequencing project (IRGSP)"/>
            <person name="Matsumoto T."/>
            <person name="Wu J."/>
            <person name="Kanamori H."/>
            <person name="Katayose Y."/>
            <person name="Fujisawa M."/>
            <person name="Namiki N."/>
            <person name="Mizuno H."/>
            <person name="Yamamoto K."/>
            <person name="Antonio B.A."/>
            <person name="Baba T."/>
            <person name="Sakata K."/>
            <person name="Nagamura Y."/>
            <person name="Aoki H."/>
            <person name="Arikawa K."/>
            <person name="Arita K."/>
            <person name="Bito T."/>
            <person name="Chiden Y."/>
            <person name="Fujitsuka N."/>
            <person name="Fukunaka R."/>
            <person name="Hamada M."/>
            <person name="Harada C."/>
            <person name="Hayashi A."/>
            <person name="Hijishita S."/>
            <person name="Honda M."/>
            <person name="Hosokawa S."/>
            <person name="Ichikawa Y."/>
            <person name="Idonuma A."/>
            <person name="Iijima M."/>
            <person name="Ikeda M."/>
            <person name="Ikeno M."/>
            <person name="Ito K."/>
            <person name="Ito S."/>
            <person name="Ito T."/>
            <person name="Ito Y."/>
            <person name="Ito Y."/>
            <person name="Iwabuchi A."/>
            <person name="Kamiya K."/>
            <person name="Karasawa W."/>
            <person name="Kurita K."/>
            <person name="Katagiri S."/>
            <person name="Kikuta A."/>
            <person name="Kobayashi H."/>
            <person name="Kobayashi N."/>
            <person name="Machita K."/>
            <person name="Maehara T."/>
            <person name="Masukawa M."/>
            <person name="Mizubayashi T."/>
            <person name="Mukai Y."/>
            <person name="Nagasaki H."/>
            <person name="Nagata Y."/>
            <person name="Naito S."/>
            <person name="Nakashima M."/>
            <person name="Nakama Y."/>
            <person name="Nakamichi Y."/>
            <person name="Nakamura M."/>
            <person name="Meguro A."/>
            <person name="Negishi M."/>
            <person name="Ohta I."/>
            <person name="Ohta T."/>
            <person name="Okamoto M."/>
            <person name="Ono N."/>
            <person name="Saji S."/>
            <person name="Sakaguchi M."/>
            <person name="Sakai K."/>
            <person name="Shibata M."/>
            <person name="Shimokawa T."/>
            <person name="Song J."/>
            <person name="Takazaki Y."/>
            <person name="Terasawa K."/>
            <person name="Tsugane M."/>
            <person name="Tsuji K."/>
            <person name="Ueda S."/>
            <person name="Waki K."/>
            <person name="Yamagata H."/>
            <person name="Yamamoto M."/>
            <person name="Yamamoto S."/>
            <person name="Yamane H."/>
            <person name="Yoshiki S."/>
            <person name="Yoshihara R."/>
            <person name="Yukawa K."/>
            <person name="Zhong H."/>
            <person name="Yano M."/>
            <person name="Yuan Q."/>
            <person name="Ouyang S."/>
            <person name="Liu J."/>
            <person name="Jones K.M."/>
            <person name="Gansberger K."/>
            <person name="Moffat K."/>
            <person name="Hill J."/>
            <person name="Bera J."/>
            <person name="Fadrosh D."/>
            <person name="Jin S."/>
            <person name="Johri S."/>
            <person name="Kim M."/>
            <person name="Overton L."/>
            <person name="Reardon M."/>
            <person name="Tsitrin T."/>
            <person name="Vuong H."/>
            <person name="Weaver B."/>
            <person name="Ciecko A."/>
            <person name="Tallon L."/>
            <person name="Jackson J."/>
            <person name="Pai G."/>
            <person name="Aken S.V."/>
            <person name="Utterback T."/>
            <person name="Reidmuller S."/>
            <person name="Feldblyum T."/>
            <person name="Hsiao J."/>
            <person name="Zismann V."/>
            <person name="Iobst S."/>
            <person name="de Vazeille A.R."/>
            <person name="Buell C.R."/>
            <person name="Ying K."/>
            <person name="Li Y."/>
            <person name="Lu T."/>
            <person name="Huang Y."/>
            <person name="Zhao Q."/>
            <person name="Feng Q."/>
            <person name="Zhang L."/>
            <person name="Zhu J."/>
            <person name="Weng Q."/>
            <person name="Mu J."/>
            <person name="Lu Y."/>
            <person name="Fan D."/>
            <person name="Liu Y."/>
            <person name="Guan J."/>
            <person name="Zhang Y."/>
            <person name="Yu S."/>
            <person name="Liu X."/>
            <person name="Zhang Y."/>
            <person name="Hong G."/>
            <person name="Han B."/>
            <person name="Choisne N."/>
            <person name="Demange N."/>
            <person name="Orjeda G."/>
            <person name="Samain S."/>
            <person name="Cattolico L."/>
            <person name="Pelletier E."/>
            <person name="Couloux A."/>
            <person name="Segurens B."/>
            <person name="Wincker P."/>
            <person name="D'Hont A."/>
            <person name="Scarpelli C."/>
            <person name="Weissenbach J."/>
            <person name="Salanoubat M."/>
            <person name="Quetier F."/>
            <person name="Yu Y."/>
            <person name="Kim H.R."/>
            <person name="Rambo T."/>
            <person name="Currie J."/>
            <person name="Collura K."/>
            <person name="Luo M."/>
            <person name="Yang T."/>
            <person name="Ammiraju J.S.S."/>
            <person name="Engler F."/>
            <person name="Soderlund C."/>
            <person name="Wing R.A."/>
            <person name="Palmer L.E."/>
            <person name="de la Bastide M."/>
            <person name="Spiegel L."/>
            <person name="Nascimento L."/>
            <person name="Zutavern T."/>
            <person name="O'Shaughnessy A."/>
            <person name="Dike S."/>
            <person name="Dedhia N."/>
            <person name="Preston R."/>
            <person name="Balija V."/>
            <person name="McCombie W.R."/>
            <person name="Chow T."/>
            <person name="Chen H."/>
            <person name="Chung M."/>
            <person name="Chen C."/>
            <person name="Shaw J."/>
            <person name="Wu H."/>
            <person name="Hsiao K."/>
            <person name="Chao Y."/>
            <person name="Chu M."/>
            <person name="Cheng C."/>
            <person name="Hour A."/>
            <person name="Lee P."/>
            <person name="Lin S."/>
            <person name="Lin Y."/>
            <person name="Liou J."/>
            <person name="Liu S."/>
            <person name="Hsing Y."/>
            <person name="Raghuvanshi S."/>
            <person name="Mohanty A."/>
            <person name="Bharti A.K."/>
            <person name="Gaur A."/>
            <person name="Gupta V."/>
            <person name="Kumar D."/>
            <person name="Ravi V."/>
            <person name="Vij S."/>
            <person name="Kapur A."/>
            <person name="Khurana P."/>
            <person name="Khurana P."/>
            <person name="Khurana J.P."/>
            <person name="Tyagi A.K."/>
            <person name="Gaikwad K."/>
            <person name="Singh A."/>
            <person name="Dalal V."/>
            <person name="Srivastava S."/>
            <person name="Dixit A."/>
            <person name="Pal A.K."/>
            <person name="Ghazi I.A."/>
            <person name="Yadav M."/>
            <person name="Pandit A."/>
            <person name="Bhargava A."/>
            <person name="Sureshbabu K."/>
            <person name="Batra K."/>
            <person name="Sharma T.R."/>
            <person name="Mohapatra T."/>
            <person name="Singh N.K."/>
            <person name="Messing J."/>
            <person name="Nelson A.B."/>
            <person name="Fuks G."/>
            <person name="Kavchok S."/>
            <person name="Keizer G."/>
            <person name="Linton E."/>
            <person name="Llaca V."/>
            <person name="Song R."/>
            <person name="Tanyolac B."/>
            <person name="Young S."/>
            <person name="Ho-Il K."/>
            <person name="Hahn J.H."/>
            <person name="Sangsakoo G."/>
            <person name="Vanavichit A."/>
            <person name="de Mattos Luiz.A.T."/>
            <person name="Zimmer P.D."/>
            <person name="Malone G."/>
            <person name="Dellagostin O."/>
            <person name="de Oliveira A.C."/>
            <person name="Bevan M."/>
            <person name="Bancroft I."/>
            <person name="Minx P."/>
            <person name="Cordum H."/>
            <person name="Wilson R."/>
            <person name="Cheng Z."/>
            <person name="Jin W."/>
            <person name="Jiang J."/>
            <person name="Leong S.A."/>
            <person name="Iwama H."/>
            <person name="Gojobori T."/>
            <person name="Itoh T."/>
            <person name="Niimura Y."/>
            <person name="Fujii Y."/>
            <person name="Habara T."/>
            <person name="Sakai H."/>
            <person name="Sato Y."/>
            <person name="Wilson G."/>
            <person name="Kumar K."/>
            <person name="McCouch S."/>
            <person name="Juretic N."/>
            <person name="Hoen D."/>
            <person name="Wright S."/>
            <person name="Bruskiewich R."/>
            <person name="Bureau T."/>
            <person name="Miyao A."/>
            <person name="Hirochika H."/>
            <person name="Nishikawa T."/>
            <person name="Kadowaki K."/>
            <person name="Sugiura M."/>
            <person name="Burr B."/>
            <person name="Sasaki T."/>
        </authorList>
    </citation>
    <scope>NUCLEOTIDE SEQUENCE [LARGE SCALE GENOMIC DNA]</scope>
    <source>
        <strain evidence="6">cv. Nipponbare</strain>
    </source>
</reference>
<sequence>MDRHAPPPPPLEMAAGGDRLSKLEDEVLGHILSFLPAREAARASSLSSRWRHVFAAVHTVSMAETDADHPAIRGYVSPSYRRGLDPLAPPVFSAVVTTALLSRHRRLHRRPVPLRALRVDMMGYVRADSAAVDQWVSYAVQQAAADHGLEIDLRLGRPAICDRAYSLRDGENIAEDDDDDDDDDNAEDEQHDNAADDDDEKQEARDRSPSPARRAPSHSPSSSDYDDDVASSDDKKVRGYTPVFRPWRPVHTIPSMLFSCAVLRSLTLGSCGFALPATVALPSVETLVLSHVKGPASDVQRLVSGCPRLADLTLEACGAVTAVTILGGARLRRLAIRCCHRLAAVAVDASELHTFEYRGAVPRSRDFLTLHHGDADARRRRGIACCHVDICGKEATSEEELTGLRRFLQLFADDATHLHLQSARLGAGADKDALASFPTFPNLRHLELWGSLPDDDAAAAVTTVTTILNSTPGLEALSLVFHPHGNGDGDSYSQNELRDAHQLRYNPHAVLAAAAGAMVVPCLRSTVREINLVHYQGGMAQRSLAKFLLCNAPAIAELFCVSAEGPLFMLEQLKQELRGWLMNKSAKTCFR</sequence>
<dbReference type="InterPro" id="IPR032675">
    <property type="entry name" value="LRR_dom_sf"/>
</dbReference>
<dbReference type="CDD" id="cd22160">
    <property type="entry name" value="F-box_AtFBL13-like"/>
    <property type="match status" value="1"/>
</dbReference>
<proteinExistence type="predicted"/>
<name>Q2R0K1_ORYSJ</name>
<gene>
    <name evidence="4" type="ordered locus">LOC_Os11g42310</name>
    <name evidence="5" type="ordered locus">Os11g0642600</name>
    <name evidence="5" type="ORF">OSNPB_110642600</name>
</gene>
<reference evidence="5 6" key="6">
    <citation type="journal article" date="2013" name="Rice">
        <title>Improvement of the Oryza sativa Nipponbare reference genome using next generation sequence and optical map data.</title>
        <authorList>
            <person name="Kawahara Y."/>
            <person name="de la Bastide M."/>
            <person name="Hamilton J.P."/>
            <person name="Kanamori H."/>
            <person name="McCombie W.R."/>
            <person name="Ouyang S."/>
            <person name="Schwartz D.C."/>
            <person name="Tanaka T."/>
            <person name="Wu J."/>
            <person name="Zhou S."/>
            <person name="Childs K.L."/>
            <person name="Davidson R.M."/>
            <person name="Lin H."/>
            <person name="Quesada-Ocampo L."/>
            <person name="Vaillancourt B."/>
            <person name="Sakai H."/>
            <person name="Lee S.S."/>
            <person name="Kim J."/>
            <person name="Numa H."/>
            <person name="Itoh T."/>
            <person name="Buell C.R."/>
            <person name="Matsumoto T."/>
        </authorList>
    </citation>
    <scope>NUCLEOTIDE SEQUENCE [LARGE SCALE GENOMIC DNA]</scope>
    <source>
        <strain evidence="6">cv. Nipponbare</strain>
    </source>
</reference>
<dbReference type="FunCoup" id="Q2R0K1">
    <property type="interactions" value="161"/>
</dbReference>
<evidence type="ECO:0000313" key="6">
    <source>
        <dbReference type="Proteomes" id="UP000059680"/>
    </source>
</evidence>
<reference evidence="4" key="4">
    <citation type="submission" date="2006-01" db="EMBL/GenBank/DDBJ databases">
        <authorList>
            <person name="Buell R."/>
        </authorList>
    </citation>
    <scope>NUCLEOTIDE SEQUENCE</scope>
</reference>
<evidence type="ECO:0000313" key="5">
    <source>
        <dbReference type="EMBL" id="BAT15021.1"/>
    </source>
</evidence>
<dbReference type="PANTHER" id="PTHR31900">
    <property type="entry name" value="F-BOX/RNI SUPERFAMILY PROTEIN-RELATED"/>
    <property type="match status" value="1"/>
</dbReference>
<feature type="compositionally biased region" description="Acidic residues" evidence="1">
    <location>
        <begin position="172"/>
        <end position="201"/>
    </location>
</feature>
<protein>
    <submittedName>
        <fullName evidence="4">F-box domain containing protein</fullName>
    </submittedName>
    <submittedName>
        <fullName evidence="5">Os11g0642600 protein</fullName>
    </submittedName>
</protein>
<organism evidence="4">
    <name type="scientific">Oryza sativa subsp. japonica</name>
    <name type="common">Rice</name>
    <dbReference type="NCBI Taxonomy" id="39947"/>
    <lineage>
        <taxon>Eukaryota</taxon>
        <taxon>Viridiplantae</taxon>
        <taxon>Streptophyta</taxon>
        <taxon>Embryophyta</taxon>
        <taxon>Tracheophyta</taxon>
        <taxon>Spermatophyta</taxon>
        <taxon>Magnoliopsida</taxon>
        <taxon>Liliopsida</taxon>
        <taxon>Poales</taxon>
        <taxon>Poaceae</taxon>
        <taxon>BOP clade</taxon>
        <taxon>Oryzoideae</taxon>
        <taxon>Oryzeae</taxon>
        <taxon>Oryzinae</taxon>
        <taxon>Oryza</taxon>
        <taxon>Oryza sativa</taxon>
    </lineage>
</organism>
<evidence type="ECO:0000259" key="3">
    <source>
        <dbReference type="Pfam" id="PF24758"/>
    </source>
</evidence>
<dbReference type="AlphaFoldDB" id="Q2R0K1"/>
<evidence type="ECO:0000313" key="4">
    <source>
        <dbReference type="EMBL" id="ABA95028.1"/>
    </source>
</evidence>
<dbReference type="InParanoid" id="Q2R0K1"/>